<accession>A0A6J5LSC0</accession>
<dbReference type="EMBL" id="LR796288">
    <property type="protein sequence ID" value="CAB4134589.1"/>
    <property type="molecule type" value="Genomic_DNA"/>
</dbReference>
<gene>
    <name evidence="1" type="ORF">UFOVP280_12</name>
</gene>
<organism evidence="1">
    <name type="scientific">uncultured Caudovirales phage</name>
    <dbReference type="NCBI Taxonomy" id="2100421"/>
    <lineage>
        <taxon>Viruses</taxon>
        <taxon>Duplodnaviria</taxon>
        <taxon>Heunggongvirae</taxon>
        <taxon>Uroviricota</taxon>
        <taxon>Caudoviricetes</taxon>
        <taxon>Peduoviridae</taxon>
        <taxon>Maltschvirus</taxon>
        <taxon>Maltschvirus maltsch</taxon>
    </lineage>
</organism>
<protein>
    <submittedName>
        <fullName evidence="1">Uncharacterized protein</fullName>
    </submittedName>
</protein>
<name>A0A6J5LSC0_9CAUD</name>
<sequence length="66" mass="7912">MYVNDTDLRNKLKEVLRTKTRNQIVTEIKNRTGKFHQYQIDKFLQGNDVSLNTAIKLDEYLLREQI</sequence>
<proteinExistence type="predicted"/>
<reference evidence="1" key="1">
    <citation type="submission" date="2020-04" db="EMBL/GenBank/DDBJ databases">
        <authorList>
            <person name="Chiriac C."/>
            <person name="Salcher M."/>
            <person name="Ghai R."/>
            <person name="Kavagutti S V."/>
        </authorList>
    </citation>
    <scope>NUCLEOTIDE SEQUENCE</scope>
</reference>
<evidence type="ECO:0000313" key="1">
    <source>
        <dbReference type="EMBL" id="CAB4134589.1"/>
    </source>
</evidence>